<comment type="caution">
    <text evidence="2">The sequence shown here is derived from an EMBL/GenBank/DDBJ whole genome shotgun (WGS) entry which is preliminary data.</text>
</comment>
<feature type="domain" description="Protein kinase" evidence="1">
    <location>
        <begin position="202"/>
        <end position="511"/>
    </location>
</feature>
<dbReference type="PANTHER" id="PTHR37542:SF1">
    <property type="entry name" value="PRION-INHIBITION AND PROPAGATION HELO DOMAIN-CONTAINING PROTEIN"/>
    <property type="match status" value="1"/>
</dbReference>
<reference evidence="2 3" key="1">
    <citation type="journal article" date="2016" name="Genome Announc.">
        <title>Genome Sequence of Madurella mycetomatis mm55, Isolated from a Human Mycetoma Case in Sudan.</title>
        <authorList>
            <person name="Smit S."/>
            <person name="Derks M.F."/>
            <person name="Bervoets S."/>
            <person name="Fahal A."/>
            <person name="van Leeuwen W."/>
            <person name="van Belkum A."/>
            <person name="van de Sande W.W."/>
        </authorList>
    </citation>
    <scope>NUCLEOTIDE SEQUENCE [LARGE SCALE GENOMIC DNA]</scope>
    <source>
        <strain evidence="3">mm55</strain>
    </source>
</reference>
<dbReference type="PROSITE" id="PS50011">
    <property type="entry name" value="PROTEIN_KINASE_DOM"/>
    <property type="match status" value="1"/>
</dbReference>
<evidence type="ECO:0000313" key="2">
    <source>
        <dbReference type="EMBL" id="KXX82960.1"/>
    </source>
</evidence>
<evidence type="ECO:0000313" key="3">
    <source>
        <dbReference type="Proteomes" id="UP000078237"/>
    </source>
</evidence>
<dbReference type="SUPFAM" id="SSF56112">
    <property type="entry name" value="Protein kinase-like (PK-like)"/>
    <property type="match status" value="1"/>
</dbReference>
<name>A0A175WIT4_9PEZI</name>
<sequence>MASVELIFAAVAAADLCLKYGTRLVGAYQAVKHADESVRARVLAVEAIWSRTTSQVEFVKRIAKSLEPDHCRIHLEVFEMLQIRLARAVTKIESVLVKADSGFVVNKVKYLFYRDEIDRVISELEQWQRMFDPTWYLILRMGDKAVDSELSTSAGGSPTLASSETLAAVPLGLAPAQKFRKTLLRDSDADVHISLREDGLDWREAVEIAYSTSRVIPRADLKKRRTYAVDTITCTPDLDIARTRADAETLAKKLSQVDPSAFGLLSCNGLIKRKDPDTRQLSSLNLVFHMPNKTDTQPTSLRHLLLHSSNFSLTRILNIARQLASAVSFVHTCDFVHKNILPETILVFPDKTCALGSAYLLGFDSFRSVNFHTLRTGDAAWDRNLYRHPSRQGIFAQDTYSMQHDVYSLGVCLLELGLWKSFVLYERPELQHGGGEDRGSDANLKPLPSDVLGLSLEDFAFMGNQAMQSSPKIKDHLVGVARSRLPMCMGDRYTAVVVTCLTCLDPGNEDFGDEEDMKDDDGILIGVRFIEKVLLKLSEISF</sequence>
<evidence type="ECO:0000259" key="1">
    <source>
        <dbReference type="PROSITE" id="PS50011"/>
    </source>
</evidence>
<dbReference type="GO" id="GO:0005524">
    <property type="term" value="F:ATP binding"/>
    <property type="evidence" value="ECO:0007669"/>
    <property type="project" value="InterPro"/>
</dbReference>
<dbReference type="Pfam" id="PF07714">
    <property type="entry name" value="PK_Tyr_Ser-Thr"/>
    <property type="match status" value="1"/>
</dbReference>
<dbReference type="GO" id="GO:0004672">
    <property type="term" value="F:protein kinase activity"/>
    <property type="evidence" value="ECO:0007669"/>
    <property type="project" value="InterPro"/>
</dbReference>
<keyword evidence="2" id="KW-0808">Transferase</keyword>
<keyword evidence="3" id="KW-1185">Reference proteome</keyword>
<dbReference type="InterPro" id="IPR001245">
    <property type="entry name" value="Ser-Thr/Tyr_kinase_cat_dom"/>
</dbReference>
<accession>A0A175WIT4</accession>
<dbReference type="Proteomes" id="UP000078237">
    <property type="component" value="Unassembled WGS sequence"/>
</dbReference>
<organism evidence="2 3">
    <name type="scientific">Madurella mycetomatis</name>
    <dbReference type="NCBI Taxonomy" id="100816"/>
    <lineage>
        <taxon>Eukaryota</taxon>
        <taxon>Fungi</taxon>
        <taxon>Dikarya</taxon>
        <taxon>Ascomycota</taxon>
        <taxon>Pezizomycotina</taxon>
        <taxon>Sordariomycetes</taxon>
        <taxon>Sordariomycetidae</taxon>
        <taxon>Sordariales</taxon>
        <taxon>Sordariales incertae sedis</taxon>
        <taxon>Madurella</taxon>
    </lineage>
</organism>
<proteinExistence type="predicted"/>
<dbReference type="OrthoDB" id="1911848at2759"/>
<dbReference type="AlphaFoldDB" id="A0A175WIT4"/>
<dbReference type="InterPro" id="IPR000719">
    <property type="entry name" value="Prot_kinase_dom"/>
</dbReference>
<dbReference type="VEuPathDB" id="FungiDB:MMYC01_200437"/>
<dbReference type="EMBL" id="LCTW02000005">
    <property type="protein sequence ID" value="KXX82960.1"/>
    <property type="molecule type" value="Genomic_DNA"/>
</dbReference>
<dbReference type="STRING" id="100816.A0A175WIT4"/>
<dbReference type="Gene3D" id="1.10.510.10">
    <property type="entry name" value="Transferase(Phosphotransferase) domain 1"/>
    <property type="match status" value="1"/>
</dbReference>
<gene>
    <name evidence="2" type="ORF">MMYC01_200437</name>
</gene>
<protein>
    <submittedName>
        <fullName evidence="2">Serine/threonine-protein kinase-transforming protein Rmil</fullName>
    </submittedName>
</protein>
<keyword evidence="2" id="KW-0418">Kinase</keyword>
<dbReference type="PANTHER" id="PTHR37542">
    <property type="entry name" value="HELO DOMAIN-CONTAINING PROTEIN-RELATED"/>
    <property type="match status" value="1"/>
</dbReference>
<dbReference type="InterPro" id="IPR011009">
    <property type="entry name" value="Kinase-like_dom_sf"/>
</dbReference>